<dbReference type="InterPro" id="IPR051325">
    <property type="entry name" value="Nudix_hydrolase_domain"/>
</dbReference>
<gene>
    <name evidence="3" type="ORF">Gferi_02725</name>
</gene>
<dbReference type="STRING" id="1424294.Gferi_02725"/>
<dbReference type="PANTHER" id="PTHR21340">
    <property type="entry name" value="DIADENOSINE 5,5-P1,P4-TETRAPHOSPHATE PYROPHOSPHOHYDROLASE MUTT"/>
    <property type="match status" value="1"/>
</dbReference>
<evidence type="ECO:0000313" key="4">
    <source>
        <dbReference type="Proteomes" id="UP000095743"/>
    </source>
</evidence>
<dbReference type="PANTHER" id="PTHR21340:SF0">
    <property type="entry name" value="BIS(5'-NUCLEOSYL)-TETRAPHOSPHATASE [ASYMMETRICAL]"/>
    <property type="match status" value="1"/>
</dbReference>
<dbReference type="Pfam" id="PF00293">
    <property type="entry name" value="NUDIX"/>
    <property type="match status" value="1"/>
</dbReference>
<dbReference type="CDD" id="cd03673">
    <property type="entry name" value="NUDIX_Ap6A_hydrolase"/>
    <property type="match status" value="1"/>
</dbReference>
<dbReference type="InterPro" id="IPR015797">
    <property type="entry name" value="NUDIX_hydrolase-like_dom_sf"/>
</dbReference>
<feature type="domain" description="Nudix hydrolase" evidence="2">
    <location>
        <begin position="2"/>
        <end position="135"/>
    </location>
</feature>
<dbReference type="AlphaFoldDB" id="A0A1D8GCG4"/>
<dbReference type="SUPFAM" id="SSF55811">
    <property type="entry name" value="Nudix"/>
    <property type="match status" value="1"/>
</dbReference>
<evidence type="ECO:0000259" key="2">
    <source>
        <dbReference type="PROSITE" id="PS51462"/>
    </source>
</evidence>
<dbReference type="Proteomes" id="UP000095743">
    <property type="component" value="Chromosome"/>
</dbReference>
<dbReference type="OrthoDB" id="1848782at2"/>
<proteinExistence type="predicted"/>
<dbReference type="InterPro" id="IPR000086">
    <property type="entry name" value="NUDIX_hydrolase_dom"/>
</dbReference>
<dbReference type="PROSITE" id="PS51462">
    <property type="entry name" value="NUDIX"/>
    <property type="match status" value="1"/>
</dbReference>
<dbReference type="GO" id="GO:0006754">
    <property type="term" value="P:ATP biosynthetic process"/>
    <property type="evidence" value="ECO:0007669"/>
    <property type="project" value="TreeGrafter"/>
</dbReference>
<dbReference type="KEGG" id="gfe:Gferi_02725"/>
<accession>A0A1D8GCG4</accession>
<dbReference type="GO" id="GO:0004081">
    <property type="term" value="F:bis(5'-nucleosyl)-tetraphosphatase (asymmetrical) activity"/>
    <property type="evidence" value="ECO:0007669"/>
    <property type="project" value="TreeGrafter"/>
</dbReference>
<keyword evidence="1 3" id="KW-0378">Hydrolase</keyword>
<name>A0A1D8GCG4_9FIRM</name>
<dbReference type="Gene3D" id="3.90.79.10">
    <property type="entry name" value="Nucleoside Triphosphate Pyrophosphohydrolase"/>
    <property type="match status" value="1"/>
</dbReference>
<evidence type="ECO:0000313" key="3">
    <source>
        <dbReference type="EMBL" id="AOT68605.1"/>
    </source>
</evidence>
<organism evidence="3 4">
    <name type="scientific">Geosporobacter ferrireducens</name>
    <dbReference type="NCBI Taxonomy" id="1424294"/>
    <lineage>
        <taxon>Bacteria</taxon>
        <taxon>Bacillati</taxon>
        <taxon>Bacillota</taxon>
        <taxon>Clostridia</taxon>
        <taxon>Peptostreptococcales</taxon>
        <taxon>Thermotaleaceae</taxon>
        <taxon>Geosporobacter</taxon>
    </lineage>
</organism>
<dbReference type="RefSeq" id="WP_069974181.1">
    <property type="nucleotide sequence ID" value="NZ_CP017269.1"/>
</dbReference>
<evidence type="ECO:0000256" key="1">
    <source>
        <dbReference type="ARBA" id="ARBA00022801"/>
    </source>
</evidence>
<dbReference type="EMBL" id="CP017269">
    <property type="protein sequence ID" value="AOT68605.1"/>
    <property type="molecule type" value="Genomic_DNA"/>
</dbReference>
<sequence>MLFRSCAGGVVFLEDKVLILKNEKDEWVLPKGAIRNGNLSRDTAINRVKEETGVNAEIVSSIGETCYEFYSISRQQPVCNEITWYLMSASNDHCELNKELGFKDVGFFSIEEALDMITYSQDRSLVSLSYRKFKELSEKELMV</sequence>
<keyword evidence="4" id="KW-1185">Reference proteome</keyword>
<reference evidence="3 4" key="1">
    <citation type="submission" date="2016-09" db="EMBL/GenBank/DDBJ databases">
        <title>Genomic analysis reveals versatility of anaerobic energy metabolism of Geosporobacter ferrireducens IRF9 of phylum Firmicutes.</title>
        <authorList>
            <person name="Kim S.-J."/>
        </authorList>
    </citation>
    <scope>NUCLEOTIDE SEQUENCE [LARGE SCALE GENOMIC DNA]</scope>
    <source>
        <strain evidence="3 4">IRF9</strain>
    </source>
</reference>
<dbReference type="GO" id="GO:0006167">
    <property type="term" value="P:AMP biosynthetic process"/>
    <property type="evidence" value="ECO:0007669"/>
    <property type="project" value="TreeGrafter"/>
</dbReference>
<protein>
    <submittedName>
        <fullName evidence="3">NUDIX hydrolase</fullName>
    </submittedName>
</protein>